<sequence>MARTYTQSTILSGGQLKDNDFNEETQGFIQEFNGSLDQHQLPLQSFDHRHLAQPTVGTVFSTVDGTYSSYMTTQSYHQSEWVVTAVDPSMRYDNVLYTGWTWTKLQALQLQSSGLQSATGGAEISFDALEGMLVGNAVIDFNWFCGEATITVDGASTSANYGNDSVIEWGVFVDDVLVSKSGFIWPRRITIDLPFNTPVSSKPVVVDIRFRAQFIDPAASAAAGGVVISTNVTNIQLLKYMGGCLWTRNQYR</sequence>
<accession>A0A6J5PPE8</accession>
<organism evidence="1">
    <name type="scientific">uncultured Caudovirales phage</name>
    <dbReference type="NCBI Taxonomy" id="2100421"/>
    <lineage>
        <taxon>Viruses</taxon>
        <taxon>Duplodnaviria</taxon>
        <taxon>Heunggongvirae</taxon>
        <taxon>Uroviricota</taxon>
        <taxon>Caudoviricetes</taxon>
        <taxon>Peduoviridae</taxon>
        <taxon>Maltschvirus</taxon>
        <taxon>Maltschvirus maltsch</taxon>
    </lineage>
</organism>
<reference evidence="1" key="1">
    <citation type="submission" date="2020-05" db="EMBL/GenBank/DDBJ databases">
        <authorList>
            <person name="Chiriac C."/>
            <person name="Salcher M."/>
            <person name="Ghai R."/>
            <person name="Kavagutti S V."/>
        </authorList>
    </citation>
    <scope>NUCLEOTIDE SEQUENCE</scope>
</reference>
<gene>
    <name evidence="2" type="ORF">UFOVP1228_29</name>
    <name evidence="3" type="ORF">UFOVP1481_9</name>
    <name evidence="1" type="ORF">UFOVP956_29</name>
</gene>
<evidence type="ECO:0000313" key="3">
    <source>
        <dbReference type="EMBL" id="CAB4215298.1"/>
    </source>
</evidence>
<name>A0A6J5PPE8_9CAUD</name>
<evidence type="ECO:0000313" key="2">
    <source>
        <dbReference type="EMBL" id="CAB4191403.1"/>
    </source>
</evidence>
<protein>
    <submittedName>
        <fullName evidence="1">Uncharacterized protein</fullName>
    </submittedName>
</protein>
<dbReference type="EMBL" id="LR797429">
    <property type="protein sequence ID" value="CAB4215298.1"/>
    <property type="molecule type" value="Genomic_DNA"/>
</dbReference>
<proteinExistence type="predicted"/>
<dbReference type="EMBL" id="LR797176">
    <property type="protein sequence ID" value="CAB4191403.1"/>
    <property type="molecule type" value="Genomic_DNA"/>
</dbReference>
<evidence type="ECO:0000313" key="1">
    <source>
        <dbReference type="EMBL" id="CAB4173563.1"/>
    </source>
</evidence>
<dbReference type="EMBL" id="LR796902">
    <property type="protein sequence ID" value="CAB4173563.1"/>
    <property type="molecule type" value="Genomic_DNA"/>
</dbReference>